<evidence type="ECO:0000256" key="1">
    <source>
        <dbReference type="SAM" id="MobiDB-lite"/>
    </source>
</evidence>
<comment type="caution">
    <text evidence="2">The sequence shown here is derived from an EMBL/GenBank/DDBJ whole genome shotgun (WGS) entry which is preliminary data.</text>
</comment>
<feature type="region of interest" description="Disordered" evidence="1">
    <location>
        <begin position="38"/>
        <end position="67"/>
    </location>
</feature>
<dbReference type="Proteomes" id="UP001287286">
    <property type="component" value="Unassembled WGS sequence"/>
</dbReference>
<accession>A0ABR0BXF6</accession>
<proteinExistence type="predicted"/>
<sequence length="215" mass="23381">MHLYGKAECRLNEKHVALPLLFIVRDAELDLRALNASRPDVSRRPSPPLERGTKSLTEHASRSSTGTLLSHTMVPKIPATYRNGSREGMSSEAAATLSRRYTRSFQGLPGPRTVHGAPEEPLLSVAAVFFAWLLVGSPTADSWHVGLSAWPAVKTGGTGFASDGVCRDGKKALSRRPRGSGTRKAKGSMDHWPMLWDARCHLPLPCSMISGPTRF</sequence>
<dbReference type="EMBL" id="JAWRVI010000024">
    <property type="protein sequence ID" value="KAK4088471.1"/>
    <property type="molecule type" value="Genomic_DNA"/>
</dbReference>
<protein>
    <submittedName>
        <fullName evidence="2">Uncharacterized protein</fullName>
    </submittedName>
</protein>
<name>A0ABR0BXF6_PURLI</name>
<organism evidence="2 3">
    <name type="scientific">Purpureocillium lilacinum</name>
    <name type="common">Paecilomyces lilacinus</name>
    <dbReference type="NCBI Taxonomy" id="33203"/>
    <lineage>
        <taxon>Eukaryota</taxon>
        <taxon>Fungi</taxon>
        <taxon>Dikarya</taxon>
        <taxon>Ascomycota</taxon>
        <taxon>Pezizomycotina</taxon>
        <taxon>Sordariomycetes</taxon>
        <taxon>Hypocreomycetidae</taxon>
        <taxon>Hypocreales</taxon>
        <taxon>Ophiocordycipitaceae</taxon>
        <taxon>Purpureocillium</taxon>
    </lineage>
</organism>
<feature type="compositionally biased region" description="Basic and acidic residues" evidence="1">
    <location>
        <begin position="51"/>
        <end position="61"/>
    </location>
</feature>
<keyword evidence="3" id="KW-1185">Reference proteome</keyword>
<evidence type="ECO:0000313" key="2">
    <source>
        <dbReference type="EMBL" id="KAK4088471.1"/>
    </source>
</evidence>
<reference evidence="2 3" key="1">
    <citation type="journal article" date="2024" name="Microbiol. Resour. Announc.">
        <title>Genome annotations for the ascomycete fungi Trichoderma harzianum, Trichoderma aggressivum, and Purpureocillium lilacinum.</title>
        <authorList>
            <person name="Beijen E.P.W."/>
            <person name="Ohm R.A."/>
        </authorList>
    </citation>
    <scope>NUCLEOTIDE SEQUENCE [LARGE SCALE GENOMIC DNA]</scope>
    <source>
        <strain evidence="2 3">CBS 150709</strain>
    </source>
</reference>
<evidence type="ECO:0000313" key="3">
    <source>
        <dbReference type="Proteomes" id="UP001287286"/>
    </source>
</evidence>
<gene>
    <name evidence="2" type="ORF">Purlil1_7022</name>
</gene>